<evidence type="ECO:0000313" key="1">
    <source>
        <dbReference type="EMBL" id="GLI34879.1"/>
    </source>
</evidence>
<dbReference type="Proteomes" id="UP001144372">
    <property type="component" value="Unassembled WGS sequence"/>
</dbReference>
<dbReference type="AlphaFoldDB" id="A0A9W6FU23"/>
<protein>
    <submittedName>
        <fullName evidence="1">Uncharacterized protein</fullName>
    </submittedName>
</protein>
<reference evidence="1" key="1">
    <citation type="submission" date="2022-12" db="EMBL/GenBank/DDBJ databases">
        <title>Reference genome sequencing for broad-spectrum identification of bacterial and archaeal isolates by mass spectrometry.</title>
        <authorList>
            <person name="Sekiguchi Y."/>
            <person name="Tourlousse D.M."/>
        </authorList>
    </citation>
    <scope>NUCLEOTIDE SEQUENCE</scope>
    <source>
        <strain evidence="1">ASRB1</strain>
    </source>
</reference>
<keyword evidence="2" id="KW-1185">Reference proteome</keyword>
<proteinExistence type="predicted"/>
<dbReference type="EMBL" id="BSDR01000001">
    <property type="protein sequence ID" value="GLI34879.1"/>
    <property type="molecule type" value="Genomic_DNA"/>
</dbReference>
<dbReference type="RefSeq" id="WP_281794332.1">
    <property type="nucleotide sequence ID" value="NZ_BSDR01000001.1"/>
</dbReference>
<name>A0A9W6FU23_9BACT</name>
<accession>A0A9W6FU23</accession>
<evidence type="ECO:0000313" key="2">
    <source>
        <dbReference type="Proteomes" id="UP001144372"/>
    </source>
</evidence>
<comment type="caution">
    <text evidence="1">The sequence shown here is derived from an EMBL/GenBank/DDBJ whole genome shotgun (WGS) entry which is preliminary data.</text>
</comment>
<sequence>MMDNSESFLQEIQDDLSEILKPYQKQVMQRQRMAEFINQCMRCAGRDDFILLDELLQSKMVEEIEREEGLEGCGRIFGQLRTYADEKVERYRIHFIEDLLARAEEAGLPLEIDFPRLSCLKGIEGTVDFSKRTTTINKKVLKSIDPKRIISALLRAKRELYDRPYDPQAFIDSLRQTYGEILKKEGWAEGDSVPIQRFYFEYVMSLQSKVFFQDMDKGKFRGYSLDQFAVDLWRYFQAGTGGTSDGYALQLRPGRNNSLWLIDSDGEKRQITGISFQKAEP</sequence>
<gene>
    <name evidence="1" type="ORF">DAMNIGENAA_23120</name>
</gene>
<organism evidence="1 2">
    <name type="scientific">Desulforhabdus amnigena</name>
    <dbReference type="NCBI Taxonomy" id="40218"/>
    <lineage>
        <taxon>Bacteria</taxon>
        <taxon>Pseudomonadati</taxon>
        <taxon>Thermodesulfobacteriota</taxon>
        <taxon>Syntrophobacteria</taxon>
        <taxon>Syntrophobacterales</taxon>
        <taxon>Syntrophobacteraceae</taxon>
        <taxon>Desulforhabdus</taxon>
    </lineage>
</organism>